<dbReference type="SUPFAM" id="SSF140924">
    <property type="entry name" value="Duffy binding domain-like"/>
    <property type="match status" value="4"/>
</dbReference>
<gene>
    <name evidence="8" type="ORF">PFMALIP_05786</name>
</gene>
<feature type="coiled-coil region" evidence="1">
    <location>
        <begin position="377"/>
        <end position="404"/>
    </location>
</feature>
<evidence type="ECO:0000313" key="9">
    <source>
        <dbReference type="Proteomes" id="UP000030699"/>
    </source>
</evidence>
<dbReference type="FunFam" id="1.20.1310.20:FF:000001">
    <property type="entry name" value="Erythrocyte membrane protein 1, PfEMP1"/>
    <property type="match status" value="1"/>
</dbReference>
<dbReference type="Proteomes" id="UP000030699">
    <property type="component" value="Unassembled WGS sequence"/>
</dbReference>
<dbReference type="Pfam" id="PF05424">
    <property type="entry name" value="Duffy_binding"/>
    <property type="match status" value="2"/>
</dbReference>
<evidence type="ECO:0000259" key="6">
    <source>
        <dbReference type="Pfam" id="PF18562"/>
    </source>
</evidence>
<dbReference type="InterPro" id="IPR029210">
    <property type="entry name" value="PfEMP1_NTS"/>
</dbReference>
<dbReference type="InterPro" id="IPR041480">
    <property type="entry name" value="CIDR1_gamma"/>
</dbReference>
<feature type="compositionally biased region" description="Polar residues" evidence="2">
    <location>
        <begin position="895"/>
        <end position="929"/>
    </location>
</feature>
<feature type="region of interest" description="Disordered" evidence="2">
    <location>
        <begin position="860"/>
        <end position="931"/>
    </location>
</feature>
<dbReference type="EMBL" id="KI925723">
    <property type="protein sequence ID" value="ETW46149.1"/>
    <property type="molecule type" value="Genomic_DNA"/>
</dbReference>
<feature type="domain" description="Duffy-binding-like" evidence="3">
    <location>
        <begin position="1432"/>
        <end position="1568"/>
    </location>
</feature>
<keyword evidence="1" id="KW-0175">Coiled coil</keyword>
<feature type="compositionally biased region" description="Basic and acidic residues" evidence="2">
    <location>
        <begin position="1654"/>
        <end position="1667"/>
    </location>
</feature>
<evidence type="ECO:0000313" key="8">
    <source>
        <dbReference type="EMBL" id="ETW46149.1"/>
    </source>
</evidence>
<feature type="domain" description="Duffy-antigen binding" evidence="4">
    <location>
        <begin position="115"/>
        <end position="309"/>
    </location>
</feature>
<sequence length="1711" mass="194109">MVTGSGGDSSRDESVKHLFDRIGKKVYEKTEKIAKLYTTELHGDLSNVTYPKDRNSTDSTPSNPCLLKYDYNTNVTDGYEKEYPCKDRPEVRFSDEYGGQCTDTKIKGNEDNKGGACAPFRRLFLCDHHLSYMNADKTNTTDNLLLEVCLAALYEGVLISADHARYKGTNPDSQLCTVLARSFADIGDIVRGKDLFRGYNQKDRNEKKQLQDNLKDIFKKIHDNLKDKEAEKHYKGDTDKNYYKLREYWWYANRETVWKAITCDADGSYFHATCSERNGGCSQANHKCRCPNGNDQVPTYFDYVPQYLRWFEEWAEDFCRKRKHKLQNAITNCRYPKGEDKYCDLNGYDCTQTAKKENKLFPDSNCNKCSVACNPFVDWIENKKKEFEKQKKKYGNEIKESNENTEKETKHGPINNLYVKNFYDILKEQYGTVENFLQLLSNEKICQSQPQVKQEKADAANFTKGNVDKTFYRTKYCRACPLCGVEGKEGNWTDKEESECEKKEENKIYHLGNTTEIPKLPTDKGKTGILQKYRTFCDSVKNTANGATGEKSVIDGDQIKKWTCHYEDTKRNNCILGDWKTSENVHYPISYYSFFYGSFTEMLKDSVEWRERLNNCINNKTGKCKNEKCKEYCECFKSWIGEKKKELDGIKEHFGKQEDIQKEIDRDMIFNITLKDNFLQDMKNAHGDEKAIKRIEELVEKKNIDVDNPLDKKTIIEYMFEDDSEEIDEKCKKIQKDCEEKKKQQQEREDLARSLPTPEDRSQPRPAPPASVKHDEDGNHSDEDSEDEEEGDEDVGEESEEPAAEGTDGEGEPVVPSATEKSVEVCETVKKALDDTASLNAACSLKYVTGKNYGWRCVAPSGPTSGGSEPTTSSDNKGGLCIPPRRRRLYVTPLTKLTSDNTETSQGGEKSSQPGGSEASSPGGTSSQPDPLLKAFIESAAVETFFLWHKYKEEKKKEIAEKKKRQQENGGLDLDGLSGDDDDEDPQKKLEESGKIPDGFLRQMFYTLGDYRDICVGNTPSGIDEVITSDQKEKEASSKVTMKQISDKIQKTLNGDNKDTAVPPLPKPGVTTPQALWDKIAPSIWNGMICALTYKENEVKNPDGKTTYKIVKDTTANYDELIDKKTGKPKGKYGDYKTVKLENSETQAKDTQPSPSGEKTTLVDFISRPTYFRYLEEWGETFCGTRKRMLKDVRDNCRPGIYGDKTCSGDGFECKTESTKKEDIFKHFDCPSCARHCRFYKKWIERKKDEFTKQKDRYQTESNSAKSNNDYSGFHATLQKFTTAAEFLKRLKDGPCKKDNDSEEDNEINFQASTTFEHTQKCDPCSEFTVKCNGDGCRGGANGNKCPGGKISPKNIDEKTDGNGNIEMLVSDNSKSGFKNGLETCGSANIFKGIRKEQWNCYKVCGVDICTLEKKNNNGQETGKKYIIMKELLKRWLEYFFEDYNRIQKKLKPCTNSGKGSTCIKKCVDEWIKLKKGEWEKINDKYLDQNTKVNPDGNNLKTFLETLIPQMDLVNDKGKITKLSQFDNSCGCSADASAQKNDDHKDAIECMLDKLGEKATSCQTQHQPSGETEKSCADEPPLEDEEEEDYENENTEEAKKMVPTICEGVLPKTKKVVEEDACKAAPTAADSEQTNPEQTPILKPEDEPQEDEDNDKKVEEKKSEEKSVTPPSIPSLPPSTQPSDNTSDIVAKTLPFGIALALGSIAFLFLK</sequence>
<dbReference type="InterPro" id="IPR054595">
    <property type="entry name" value="DBL_C"/>
</dbReference>
<feature type="domain" description="Plasmodium falciparum erythrocyte membrane protein-1 N-terminal segment" evidence="5">
    <location>
        <begin position="14"/>
        <end position="48"/>
    </location>
</feature>
<accession>A0A024WG37</accession>
<dbReference type="Gene3D" id="1.20.58.830">
    <property type="match status" value="3"/>
</dbReference>
<dbReference type="Gene3D" id="1.20.58.1930">
    <property type="match status" value="1"/>
</dbReference>
<feature type="region of interest" description="Disordered" evidence="2">
    <location>
        <begin position="959"/>
        <end position="995"/>
    </location>
</feature>
<feature type="compositionally biased region" description="Acidic residues" evidence="2">
    <location>
        <begin position="783"/>
        <end position="811"/>
    </location>
</feature>
<feature type="compositionally biased region" description="Pro residues" evidence="2">
    <location>
        <begin position="1671"/>
        <end position="1680"/>
    </location>
</feature>
<feature type="compositionally biased region" description="Polar residues" evidence="2">
    <location>
        <begin position="1561"/>
        <end position="1570"/>
    </location>
</feature>
<reference evidence="8 9" key="2">
    <citation type="submission" date="2013-02" db="EMBL/GenBank/DDBJ databases">
        <title>The Genome Sequence of Plasmodium falciparum MaliPS096_E11.</title>
        <authorList>
            <consortium name="The Broad Institute Genome Sequencing Platform"/>
            <consortium name="The Broad Institute Genome Sequencing Center for Infectious Disease"/>
            <person name="Neafsey D."/>
            <person name="Cheeseman I."/>
            <person name="Volkman S."/>
            <person name="Adams J."/>
            <person name="Walker B."/>
            <person name="Young S.K."/>
            <person name="Zeng Q."/>
            <person name="Gargeya S."/>
            <person name="Fitzgerald M."/>
            <person name="Haas B."/>
            <person name="Abouelleil A."/>
            <person name="Alvarado L."/>
            <person name="Arachchi H.M."/>
            <person name="Berlin A.M."/>
            <person name="Chapman S.B."/>
            <person name="Dewar J."/>
            <person name="Goldberg J."/>
            <person name="Griggs A."/>
            <person name="Gujja S."/>
            <person name="Hansen M."/>
            <person name="Howarth C."/>
            <person name="Imamovic A."/>
            <person name="Larimer J."/>
            <person name="McCowan C."/>
            <person name="Murphy C."/>
            <person name="Neiman D."/>
            <person name="Pearson M."/>
            <person name="Priest M."/>
            <person name="Roberts A."/>
            <person name="Saif S."/>
            <person name="Shea T."/>
            <person name="Sisk P."/>
            <person name="Sykes S."/>
            <person name="Wortman J."/>
            <person name="Nusbaum C."/>
            <person name="Birren B."/>
        </authorList>
    </citation>
    <scope>NUCLEOTIDE SEQUENCE [LARGE SCALE GENOMIC DNA]</scope>
    <source>
        <strain evidence="8 9">MaliPS096_E11</strain>
    </source>
</reference>
<dbReference type="FunFam" id="1.20.58.1930:FF:000001">
    <property type="entry name" value="Erythrocyte membrane protein 1, PfEMP1"/>
    <property type="match status" value="1"/>
</dbReference>
<feature type="region of interest" description="Disordered" evidence="2">
    <location>
        <begin position="1621"/>
        <end position="1688"/>
    </location>
</feature>
<protein>
    <recommendedName>
        <fullName evidence="10">Duffy-binding-like domain-containing protein</fullName>
    </recommendedName>
</protein>
<dbReference type="Pfam" id="PF18562">
    <property type="entry name" value="CIDR1_gamma"/>
    <property type="match status" value="1"/>
</dbReference>
<dbReference type="InterPro" id="IPR004258">
    <property type="entry name" value="DBL"/>
</dbReference>
<feature type="compositionally biased region" description="Acidic residues" evidence="2">
    <location>
        <begin position="1580"/>
        <end position="1595"/>
    </location>
</feature>
<dbReference type="InterPro" id="IPR042202">
    <property type="entry name" value="Duffy-ag-bd_sf"/>
</dbReference>
<feature type="region of interest" description="Disordered" evidence="2">
    <location>
        <begin position="1561"/>
        <end position="1599"/>
    </location>
</feature>
<dbReference type="Pfam" id="PF22672">
    <property type="entry name" value="DBL_C"/>
    <property type="match status" value="2"/>
</dbReference>
<dbReference type="OrthoDB" id="378876at2759"/>
<feature type="non-terminal residue" evidence="8">
    <location>
        <position position="1711"/>
    </location>
</feature>
<evidence type="ECO:0000259" key="7">
    <source>
        <dbReference type="Pfam" id="PF22672"/>
    </source>
</evidence>
<evidence type="ECO:0000259" key="5">
    <source>
        <dbReference type="Pfam" id="PF15447"/>
    </source>
</evidence>
<dbReference type="Pfam" id="PF15447">
    <property type="entry name" value="NTS"/>
    <property type="match status" value="1"/>
</dbReference>
<feature type="coiled-coil region" evidence="1">
    <location>
        <begin position="1241"/>
        <end position="1268"/>
    </location>
</feature>
<feature type="region of interest" description="Disordered" evidence="2">
    <location>
        <begin position="741"/>
        <end position="823"/>
    </location>
</feature>
<evidence type="ECO:0000256" key="1">
    <source>
        <dbReference type="SAM" id="Coils"/>
    </source>
</evidence>
<reference evidence="8 9" key="1">
    <citation type="submission" date="2013-02" db="EMBL/GenBank/DDBJ databases">
        <title>The Genome Annotation of Plasmodium falciparum MaliPS096_E11.</title>
        <authorList>
            <consortium name="The Broad Institute Genome Sequencing Platform"/>
            <consortium name="The Broad Institute Genome Sequencing Center for Infectious Disease"/>
            <person name="Neafsey D."/>
            <person name="Hoffman S."/>
            <person name="Volkman S."/>
            <person name="Rosenthal P."/>
            <person name="Walker B."/>
            <person name="Young S.K."/>
            <person name="Zeng Q."/>
            <person name="Gargeya S."/>
            <person name="Fitzgerald M."/>
            <person name="Haas B."/>
            <person name="Abouelleil A."/>
            <person name="Allen A.W."/>
            <person name="Alvarado L."/>
            <person name="Arachchi H.M."/>
            <person name="Berlin A.M."/>
            <person name="Chapman S.B."/>
            <person name="Gainer-Dewar J."/>
            <person name="Goldberg J."/>
            <person name="Griggs A."/>
            <person name="Gujja S."/>
            <person name="Hansen M."/>
            <person name="Howarth C."/>
            <person name="Imamovic A."/>
            <person name="Ireland A."/>
            <person name="Larimer J."/>
            <person name="McCowan C."/>
            <person name="Murphy C."/>
            <person name="Pearson M."/>
            <person name="Poon T.W."/>
            <person name="Priest M."/>
            <person name="Roberts A."/>
            <person name="Saif S."/>
            <person name="Shea T."/>
            <person name="Sisk P."/>
            <person name="Sykes S."/>
            <person name="Wortman J."/>
            <person name="Nusbaum C."/>
            <person name="Birren B."/>
        </authorList>
    </citation>
    <scope>NUCLEOTIDE SEQUENCE [LARGE SCALE GENOMIC DNA]</scope>
    <source>
        <strain evidence="8 9">MaliPS096_E11</strain>
    </source>
</reference>
<evidence type="ECO:0000259" key="3">
    <source>
        <dbReference type="Pfam" id="PF03011"/>
    </source>
</evidence>
<feature type="compositionally biased region" description="Basic and acidic residues" evidence="2">
    <location>
        <begin position="986"/>
        <end position="995"/>
    </location>
</feature>
<dbReference type="FunFam" id="1.20.58.830:FF:000005">
    <property type="entry name" value="Erythrocyte membrane protein 1, PfEMP1"/>
    <property type="match status" value="1"/>
</dbReference>
<feature type="domain" description="Duffy-binding-like" evidence="7">
    <location>
        <begin position="313"/>
        <end position="475"/>
    </location>
</feature>
<dbReference type="Gene3D" id="1.20.1310.20">
    <property type="entry name" value="Duffy-antigen binding domain"/>
    <property type="match status" value="2"/>
</dbReference>
<evidence type="ECO:0000259" key="4">
    <source>
        <dbReference type="Pfam" id="PF05424"/>
    </source>
</evidence>
<proteinExistence type="predicted"/>
<evidence type="ECO:0000256" key="2">
    <source>
        <dbReference type="SAM" id="MobiDB-lite"/>
    </source>
</evidence>
<name>A0A024WG37_PLAFA</name>
<evidence type="ECO:0008006" key="10">
    <source>
        <dbReference type="Google" id="ProtNLM"/>
    </source>
</evidence>
<dbReference type="InterPro" id="IPR008602">
    <property type="entry name" value="Duffy-antigen-binding"/>
</dbReference>
<feature type="compositionally biased region" description="Low complexity" evidence="2">
    <location>
        <begin position="860"/>
        <end position="874"/>
    </location>
</feature>
<organism evidence="8 9">
    <name type="scientific">Plasmodium falciparum MaliPS096_E11</name>
    <dbReference type="NCBI Taxonomy" id="1036727"/>
    <lineage>
        <taxon>Eukaryota</taxon>
        <taxon>Sar</taxon>
        <taxon>Alveolata</taxon>
        <taxon>Apicomplexa</taxon>
        <taxon>Aconoidasida</taxon>
        <taxon>Haemosporida</taxon>
        <taxon>Plasmodiidae</taxon>
        <taxon>Plasmodium</taxon>
        <taxon>Plasmodium (Laverania)</taxon>
    </lineage>
</organism>
<feature type="domain" description="Duffy-binding-like" evidence="3">
    <location>
        <begin position="594"/>
        <end position="736"/>
    </location>
</feature>
<dbReference type="GO" id="GO:0046789">
    <property type="term" value="F:host cell surface receptor binding"/>
    <property type="evidence" value="ECO:0007669"/>
    <property type="project" value="InterPro"/>
</dbReference>
<feature type="domain" description="Duffy-antigen binding" evidence="4">
    <location>
        <begin position="879"/>
        <end position="1121"/>
    </location>
</feature>
<dbReference type="Pfam" id="PF03011">
    <property type="entry name" value="PFEMP"/>
    <property type="match status" value="2"/>
</dbReference>
<feature type="compositionally biased region" description="Basic and acidic residues" evidence="2">
    <location>
        <begin position="772"/>
        <end position="782"/>
    </location>
</feature>
<feature type="domain" description="Duffy-binding-like" evidence="7">
    <location>
        <begin position="1177"/>
        <end position="1319"/>
    </location>
</feature>
<feature type="compositionally biased region" description="Basic and acidic residues" evidence="2">
    <location>
        <begin position="741"/>
        <end position="763"/>
    </location>
</feature>
<dbReference type="GO" id="GO:0016020">
    <property type="term" value="C:membrane"/>
    <property type="evidence" value="ECO:0007669"/>
    <property type="project" value="InterPro"/>
</dbReference>
<feature type="domain" description="Cysteine-rich interdomain region 1 gamma" evidence="6">
    <location>
        <begin position="1364"/>
        <end position="1414"/>
    </location>
</feature>